<evidence type="ECO:0000313" key="2">
    <source>
        <dbReference type="EMBL" id="EGO63429.1"/>
    </source>
</evidence>
<sequence length="217" mass="24051">MINYIRIWRLFLLTLLLTSWIIKGPALAAPDPLAAAIDSPVRLTAEQVYVAAARVIRQERMFRLLIGLIAIGVVLSVIMWRRNRAGFKRELAKSQDVLRPALLYDVQKVSGQSVFTLSKPLVSIGQAVEEGRNGVDIPLPITNLAAVQAVLEYRTGAFYLVNYNEGVALTVNGLPVLDEARLKSGDQICIASRPFRFLVPGDKEYTDQRRQCGLGDC</sequence>
<keyword evidence="1" id="KW-0812">Transmembrane</keyword>
<proteinExistence type="predicted"/>
<dbReference type="STRING" id="1009370.ALO_12955"/>
<dbReference type="EMBL" id="AFGF01000115">
    <property type="protein sequence ID" value="EGO63429.1"/>
    <property type="molecule type" value="Genomic_DNA"/>
</dbReference>
<evidence type="ECO:0000256" key="1">
    <source>
        <dbReference type="SAM" id="Phobius"/>
    </source>
</evidence>
<keyword evidence="3" id="KW-1185">Reference proteome</keyword>
<dbReference type="InterPro" id="IPR008984">
    <property type="entry name" value="SMAD_FHA_dom_sf"/>
</dbReference>
<organism evidence="2 3">
    <name type="scientific">Acetonema longum DSM 6540</name>
    <dbReference type="NCBI Taxonomy" id="1009370"/>
    <lineage>
        <taxon>Bacteria</taxon>
        <taxon>Bacillati</taxon>
        <taxon>Bacillota</taxon>
        <taxon>Negativicutes</taxon>
        <taxon>Acetonemataceae</taxon>
        <taxon>Acetonema</taxon>
    </lineage>
</organism>
<gene>
    <name evidence="2" type="ORF">ALO_12955</name>
</gene>
<comment type="caution">
    <text evidence="2">The sequence shown here is derived from an EMBL/GenBank/DDBJ whole genome shotgun (WGS) entry which is preliminary data.</text>
</comment>
<name>F7NKH7_9FIRM</name>
<accession>F7NKH7</accession>
<evidence type="ECO:0000313" key="3">
    <source>
        <dbReference type="Proteomes" id="UP000003240"/>
    </source>
</evidence>
<dbReference type="CDD" id="cd00060">
    <property type="entry name" value="FHA"/>
    <property type="match status" value="1"/>
</dbReference>
<dbReference type="Gene3D" id="2.60.200.20">
    <property type="match status" value="1"/>
</dbReference>
<keyword evidence="1" id="KW-1133">Transmembrane helix</keyword>
<reference evidence="2 3" key="1">
    <citation type="journal article" date="2011" name="EMBO J.">
        <title>Structural diversity of bacterial flagellar motors.</title>
        <authorList>
            <person name="Chen S."/>
            <person name="Beeby M."/>
            <person name="Murphy G.E."/>
            <person name="Leadbetter J.R."/>
            <person name="Hendrixson D.R."/>
            <person name="Briegel A."/>
            <person name="Li Z."/>
            <person name="Shi J."/>
            <person name="Tocheva E.I."/>
            <person name="Muller A."/>
            <person name="Dobro M.J."/>
            <person name="Jensen G.J."/>
        </authorList>
    </citation>
    <scope>NUCLEOTIDE SEQUENCE [LARGE SCALE GENOMIC DNA]</scope>
    <source>
        <strain evidence="2 3">DSM 6540</strain>
    </source>
</reference>
<evidence type="ECO:0008006" key="4">
    <source>
        <dbReference type="Google" id="ProtNLM"/>
    </source>
</evidence>
<feature type="transmembrane region" description="Helical" evidence="1">
    <location>
        <begin position="61"/>
        <end position="80"/>
    </location>
</feature>
<keyword evidence="1" id="KW-0472">Membrane</keyword>
<protein>
    <recommendedName>
        <fullName evidence="4">FHA domain-containing protein</fullName>
    </recommendedName>
</protein>
<dbReference type="SUPFAM" id="SSF49879">
    <property type="entry name" value="SMAD/FHA domain"/>
    <property type="match status" value="1"/>
</dbReference>
<dbReference type="AlphaFoldDB" id="F7NKH7"/>
<dbReference type="RefSeq" id="WP_004096367.1">
    <property type="nucleotide sequence ID" value="NZ_AFGF01000115.1"/>
</dbReference>
<dbReference type="Proteomes" id="UP000003240">
    <property type="component" value="Unassembled WGS sequence"/>
</dbReference>